<keyword evidence="3" id="KW-1185">Reference proteome</keyword>
<feature type="region of interest" description="Disordered" evidence="1">
    <location>
        <begin position="1"/>
        <end position="31"/>
    </location>
</feature>
<name>A0ABR7DJI3_9BACT</name>
<sequence length="46" mass="5337">MAQTFGSLRQAIRMNPKNHSDDFAGQTKTERKKAIERLMGDRLKLF</sequence>
<dbReference type="Proteomes" id="UP000651475">
    <property type="component" value="Unassembled WGS sequence"/>
</dbReference>
<evidence type="ECO:0000313" key="2">
    <source>
        <dbReference type="EMBL" id="MBC5631584.1"/>
    </source>
</evidence>
<dbReference type="EMBL" id="JACOOJ010000002">
    <property type="protein sequence ID" value="MBC5631584.1"/>
    <property type="molecule type" value="Genomic_DNA"/>
</dbReference>
<proteinExistence type="predicted"/>
<feature type="compositionally biased region" description="Basic and acidic residues" evidence="1">
    <location>
        <begin position="18"/>
        <end position="31"/>
    </location>
</feature>
<accession>A0ABR7DJI3</accession>
<organism evidence="2 3">
    <name type="scientific">Parabacteroides hominis</name>
    <dbReference type="NCBI Taxonomy" id="2763057"/>
    <lineage>
        <taxon>Bacteria</taxon>
        <taxon>Pseudomonadati</taxon>
        <taxon>Bacteroidota</taxon>
        <taxon>Bacteroidia</taxon>
        <taxon>Bacteroidales</taxon>
        <taxon>Tannerellaceae</taxon>
        <taxon>Parabacteroides</taxon>
    </lineage>
</organism>
<evidence type="ECO:0000313" key="3">
    <source>
        <dbReference type="Proteomes" id="UP000651475"/>
    </source>
</evidence>
<reference evidence="2 3" key="1">
    <citation type="submission" date="2020-08" db="EMBL/GenBank/DDBJ databases">
        <title>Genome public.</title>
        <authorList>
            <person name="Liu C."/>
            <person name="Sun Q."/>
        </authorList>
    </citation>
    <scope>NUCLEOTIDE SEQUENCE [LARGE SCALE GENOMIC DNA]</scope>
    <source>
        <strain evidence="2 3">NSJ-79</strain>
    </source>
</reference>
<gene>
    <name evidence="2" type="ORF">H8S65_02160</name>
</gene>
<comment type="caution">
    <text evidence="2">The sequence shown here is derived from an EMBL/GenBank/DDBJ whole genome shotgun (WGS) entry which is preliminary data.</text>
</comment>
<protein>
    <submittedName>
        <fullName evidence="2">Uncharacterized protein</fullName>
    </submittedName>
</protein>
<evidence type="ECO:0000256" key="1">
    <source>
        <dbReference type="SAM" id="MobiDB-lite"/>
    </source>
</evidence>